<dbReference type="Gene3D" id="1.20.120.450">
    <property type="entry name" value="dinb family like domain"/>
    <property type="match status" value="1"/>
</dbReference>
<evidence type="ECO:0000259" key="1">
    <source>
        <dbReference type="Pfam" id="PF11716"/>
    </source>
</evidence>
<dbReference type="SUPFAM" id="SSF109854">
    <property type="entry name" value="DinB/YfiT-like putative metalloenzymes"/>
    <property type="match status" value="1"/>
</dbReference>
<dbReference type="EMBL" id="JBHSMD010000002">
    <property type="protein sequence ID" value="MFC5492731.1"/>
    <property type="molecule type" value="Genomic_DNA"/>
</dbReference>
<dbReference type="Pfam" id="PF11716">
    <property type="entry name" value="MDMPI_N"/>
    <property type="match status" value="1"/>
</dbReference>
<dbReference type="Proteomes" id="UP001595956">
    <property type="component" value="Unassembled WGS sequence"/>
</dbReference>
<dbReference type="GO" id="GO:0016853">
    <property type="term" value="F:isomerase activity"/>
    <property type="evidence" value="ECO:0007669"/>
    <property type="project" value="UniProtKB-KW"/>
</dbReference>
<keyword evidence="2" id="KW-0413">Isomerase</keyword>
<comment type="caution">
    <text evidence="2">The sequence shown here is derived from an EMBL/GenBank/DDBJ whole genome shotgun (WGS) entry which is preliminary data.</text>
</comment>
<dbReference type="InterPro" id="IPR034660">
    <property type="entry name" value="DinB/YfiT-like"/>
</dbReference>
<dbReference type="RefSeq" id="WP_345171172.1">
    <property type="nucleotide sequence ID" value="NZ_BAABFQ010000003.1"/>
</dbReference>
<dbReference type="InterPro" id="IPR017517">
    <property type="entry name" value="Maleyloyr_isom"/>
</dbReference>
<protein>
    <submittedName>
        <fullName evidence="2">Maleylpyruvate isomerase family mycothiol-dependent enzyme</fullName>
    </submittedName>
</protein>
<keyword evidence="3" id="KW-1185">Reference proteome</keyword>
<accession>A0ABW0MYJ1</accession>
<sequence length="248" mass="25518">MTSLVDRALAALRLEHDALVALQPLTDAQLAAPSGASEWTVAAALSHLGSGAEIGRRAIAAAAGEQVGAESNEEIWARWDGSSPAEQSAAFVEHDAAYLATAATQDASLIVDLGFLPEPVPFVVPVAMRLNEVANHSWDVRVGLDPSAEVLPSSAEVLVELFEGPLAFLLGFAAKPDQVAAPVRLAVPGGGVVIDGGVSVVTSLTDATAELSGPAGVTVRLLSGRLQPGDEVSGNVTNDELRRVFPGY</sequence>
<dbReference type="InterPro" id="IPR024344">
    <property type="entry name" value="MDMPI_metal-binding"/>
</dbReference>
<dbReference type="NCBIfam" id="TIGR03083">
    <property type="entry name" value="maleylpyruvate isomerase family mycothiol-dependent enzyme"/>
    <property type="match status" value="1"/>
</dbReference>
<proteinExistence type="predicted"/>
<reference evidence="3" key="1">
    <citation type="journal article" date="2019" name="Int. J. Syst. Evol. Microbiol.">
        <title>The Global Catalogue of Microorganisms (GCM) 10K type strain sequencing project: providing services to taxonomists for standard genome sequencing and annotation.</title>
        <authorList>
            <consortium name="The Broad Institute Genomics Platform"/>
            <consortium name="The Broad Institute Genome Sequencing Center for Infectious Disease"/>
            <person name="Wu L."/>
            <person name="Ma J."/>
        </authorList>
    </citation>
    <scope>NUCLEOTIDE SEQUENCE [LARGE SCALE GENOMIC DNA]</scope>
    <source>
        <strain evidence="3">KACC 13778</strain>
    </source>
</reference>
<feature type="domain" description="Mycothiol-dependent maleylpyruvate isomerase metal-binding" evidence="1">
    <location>
        <begin position="15"/>
        <end position="141"/>
    </location>
</feature>
<evidence type="ECO:0000313" key="2">
    <source>
        <dbReference type="EMBL" id="MFC5492731.1"/>
    </source>
</evidence>
<organism evidence="2 3">
    <name type="scientific">Nocardioides caricicola</name>
    <dbReference type="NCBI Taxonomy" id="634770"/>
    <lineage>
        <taxon>Bacteria</taxon>
        <taxon>Bacillati</taxon>
        <taxon>Actinomycetota</taxon>
        <taxon>Actinomycetes</taxon>
        <taxon>Propionibacteriales</taxon>
        <taxon>Nocardioidaceae</taxon>
        <taxon>Nocardioides</taxon>
    </lineage>
</organism>
<gene>
    <name evidence="2" type="ORF">ACFPKY_06460</name>
</gene>
<name>A0ABW0MYJ1_9ACTN</name>
<evidence type="ECO:0000313" key="3">
    <source>
        <dbReference type="Proteomes" id="UP001595956"/>
    </source>
</evidence>